<feature type="signal peptide" evidence="2">
    <location>
        <begin position="1"/>
        <end position="31"/>
    </location>
</feature>
<dbReference type="InterPro" id="IPR007410">
    <property type="entry name" value="LpqE-like"/>
</dbReference>
<dbReference type="InterPro" id="IPR036182">
    <property type="entry name" value="PCuAC_sf"/>
</dbReference>
<dbReference type="PANTHER" id="PTHR36302:SF1">
    <property type="entry name" value="COPPER CHAPERONE PCU(A)C"/>
    <property type="match status" value="1"/>
</dbReference>
<evidence type="ECO:0000313" key="4">
    <source>
        <dbReference type="Proteomes" id="UP000036406"/>
    </source>
</evidence>
<dbReference type="PANTHER" id="PTHR36302">
    <property type="entry name" value="BLR7088 PROTEIN"/>
    <property type="match status" value="1"/>
</dbReference>
<evidence type="ECO:0000313" key="3">
    <source>
        <dbReference type="EMBL" id="AKO53100.1"/>
    </source>
</evidence>
<feature type="compositionally biased region" description="Basic and acidic residues" evidence="1">
    <location>
        <begin position="173"/>
        <end position="186"/>
    </location>
</feature>
<protein>
    <recommendedName>
        <fullName evidence="5">Copper chaperone PCu(A)C</fullName>
    </recommendedName>
</protein>
<sequence length="186" mass="19783">MEPSSLIRRFARHVSTVAVVAALASCIPLMAAADAAPKPTVSGVMVEHGWSRPTPPGAAVGVGYMVIHNHTDAAVRLTGATSEVATDVSIHKTVADNGMMHMKSLPDGLSIDSGQSVEFKPLSYHLMLEGLKQPLKVGQKIPVTLNFERIPAQNAVLDVRSLDNSGEDEDDGGVDHSKMNHSDMDH</sequence>
<dbReference type="STRING" id="330734.ABA45_12330"/>
<dbReference type="PATRIC" id="fig|330734.3.peg.2584"/>
<feature type="chain" id="PRO_5005206523" description="Copper chaperone PCu(A)C" evidence="2">
    <location>
        <begin position="32"/>
        <end position="186"/>
    </location>
</feature>
<dbReference type="KEGG" id="mpq:ABA45_12330"/>
<evidence type="ECO:0000256" key="2">
    <source>
        <dbReference type="SAM" id="SignalP"/>
    </source>
</evidence>
<proteinExistence type="predicted"/>
<dbReference type="SUPFAM" id="SSF110087">
    <property type="entry name" value="DR1885-like metal-binding protein"/>
    <property type="match status" value="1"/>
</dbReference>
<dbReference type="Proteomes" id="UP000036406">
    <property type="component" value="Chromosome"/>
</dbReference>
<feature type="region of interest" description="Disordered" evidence="1">
    <location>
        <begin position="160"/>
        <end position="186"/>
    </location>
</feature>
<dbReference type="EMBL" id="CP011494">
    <property type="protein sequence ID" value="AKO53100.1"/>
    <property type="molecule type" value="Genomic_DNA"/>
</dbReference>
<dbReference type="InterPro" id="IPR058248">
    <property type="entry name" value="Lxx211020-like"/>
</dbReference>
<evidence type="ECO:0000256" key="1">
    <source>
        <dbReference type="SAM" id="MobiDB-lite"/>
    </source>
</evidence>
<accession>A0A0H4I5T9</accession>
<gene>
    <name evidence="3" type="ORF">ABA45_12330</name>
</gene>
<organism evidence="3 4">
    <name type="scientific">Marinobacter psychrophilus</name>
    <dbReference type="NCBI Taxonomy" id="330734"/>
    <lineage>
        <taxon>Bacteria</taxon>
        <taxon>Pseudomonadati</taxon>
        <taxon>Pseudomonadota</taxon>
        <taxon>Gammaproteobacteria</taxon>
        <taxon>Pseudomonadales</taxon>
        <taxon>Marinobacteraceae</taxon>
        <taxon>Marinobacter</taxon>
    </lineage>
</organism>
<dbReference type="AlphaFoldDB" id="A0A0H4I5T9"/>
<dbReference type="Pfam" id="PF04314">
    <property type="entry name" value="PCuAC"/>
    <property type="match status" value="1"/>
</dbReference>
<keyword evidence="4" id="KW-1185">Reference proteome</keyword>
<name>A0A0H4I5T9_9GAMM</name>
<keyword evidence="2" id="KW-0732">Signal</keyword>
<reference evidence="3 4" key="1">
    <citation type="submission" date="2015-05" db="EMBL/GenBank/DDBJ databases">
        <title>Complete genome of Marinobacter psychrophilus strain 20041T isolated from sea-ice of the Canadian Basin.</title>
        <authorList>
            <person name="Song L."/>
            <person name="Ren L."/>
            <person name="Yu Y."/>
            <person name="Wang X."/>
        </authorList>
    </citation>
    <scope>NUCLEOTIDE SEQUENCE [LARGE SCALE GENOMIC DNA]</scope>
    <source>
        <strain evidence="3 4">20041</strain>
    </source>
</reference>
<evidence type="ECO:0008006" key="5">
    <source>
        <dbReference type="Google" id="ProtNLM"/>
    </source>
</evidence>
<dbReference type="Gene3D" id="2.60.40.1890">
    <property type="entry name" value="PCu(A)C copper chaperone"/>
    <property type="match status" value="1"/>
</dbReference>
<dbReference type="RefSeq" id="WP_048386531.1">
    <property type="nucleotide sequence ID" value="NZ_CP011494.1"/>
</dbReference>